<feature type="binding site" evidence="4">
    <location>
        <position position="119"/>
    </location>
    <ligand>
        <name>Mn(2+)</name>
        <dbReference type="ChEBI" id="CHEBI:29035"/>
        <label>1</label>
    </ligand>
</feature>
<keyword evidence="2 4" id="KW-0479">Metal-binding</keyword>
<feature type="binding site" evidence="4">
    <location>
        <position position="143"/>
    </location>
    <ligand>
        <name>Mn(2+)</name>
        <dbReference type="ChEBI" id="CHEBI:29035"/>
        <label>1</label>
    </ligand>
</feature>
<dbReference type="InterPro" id="IPR020855">
    <property type="entry name" value="Ureohydrolase_Mn_BS"/>
</dbReference>
<comment type="cofactor">
    <cofactor evidence="4">
        <name>Mn(2+)</name>
        <dbReference type="ChEBI" id="CHEBI:29035"/>
    </cofactor>
    <text evidence="4">Binds 2 manganese ions per subunit.</text>
</comment>
<dbReference type="AlphaFoldDB" id="A0AAW9QNV0"/>
<dbReference type="PIRSF" id="PIRSF036979">
    <property type="entry name" value="Arginase"/>
    <property type="match status" value="1"/>
</dbReference>
<protein>
    <submittedName>
        <fullName evidence="6">Agmatinase</fullName>
        <ecNumber evidence="6">3.5.3.11</ecNumber>
    </submittedName>
</protein>
<dbReference type="InterPro" id="IPR005925">
    <property type="entry name" value="Agmatinase-rel"/>
</dbReference>
<accession>A0AAW9QNV0</accession>
<dbReference type="CDD" id="cd11593">
    <property type="entry name" value="Agmatinase-like_2"/>
    <property type="match status" value="1"/>
</dbReference>
<dbReference type="SUPFAM" id="SSF52768">
    <property type="entry name" value="Arginase/deacetylase"/>
    <property type="match status" value="1"/>
</dbReference>
<dbReference type="InterPro" id="IPR023696">
    <property type="entry name" value="Ureohydrolase_dom_sf"/>
</dbReference>
<dbReference type="InterPro" id="IPR006035">
    <property type="entry name" value="Ureohydrolase"/>
</dbReference>
<dbReference type="Gene3D" id="3.40.800.10">
    <property type="entry name" value="Ureohydrolase domain"/>
    <property type="match status" value="1"/>
</dbReference>
<dbReference type="GO" id="GO:0033389">
    <property type="term" value="P:putrescine biosynthetic process from arginine, via agmatine"/>
    <property type="evidence" value="ECO:0007669"/>
    <property type="project" value="TreeGrafter"/>
</dbReference>
<dbReference type="NCBIfam" id="TIGR01230">
    <property type="entry name" value="agmatinase"/>
    <property type="match status" value="1"/>
</dbReference>
<evidence type="ECO:0000256" key="4">
    <source>
        <dbReference type="PIRSR" id="PIRSR036979-1"/>
    </source>
</evidence>
<reference evidence="6 7" key="1">
    <citation type="submission" date="2024-01" db="EMBL/GenBank/DDBJ databases">
        <title>Genomic insights into the taxonomy and metabolism of the cyanobacterium Pannus brasiliensis CCIBt3594.</title>
        <authorList>
            <person name="Machado M."/>
            <person name="Botero N.B."/>
            <person name="Andreote A.P.D."/>
            <person name="Feitosa A.M.T."/>
            <person name="Popin R."/>
            <person name="Sivonen K."/>
            <person name="Fiore M.F."/>
        </authorList>
    </citation>
    <scope>NUCLEOTIDE SEQUENCE [LARGE SCALE GENOMIC DNA]</scope>
    <source>
        <strain evidence="6 7">CCIBt3594</strain>
    </source>
</reference>
<dbReference type="RefSeq" id="WP_332863359.1">
    <property type="nucleotide sequence ID" value="NZ_JBAFSM010000002.1"/>
</dbReference>
<evidence type="ECO:0000313" key="6">
    <source>
        <dbReference type="EMBL" id="MEG3435912.1"/>
    </source>
</evidence>
<feature type="binding site" evidence="4">
    <location>
        <position position="145"/>
    </location>
    <ligand>
        <name>Mn(2+)</name>
        <dbReference type="ChEBI" id="CHEBI:29035"/>
        <label>1</label>
    </ligand>
</feature>
<comment type="similarity">
    <text evidence="1">Belongs to the arginase family. Agmatinase subfamily.</text>
</comment>
<keyword evidence="3 5" id="KW-0378">Hydrolase</keyword>
<evidence type="ECO:0000256" key="5">
    <source>
        <dbReference type="RuleBase" id="RU003684"/>
    </source>
</evidence>
<comment type="caution">
    <text evidence="6">The sequence shown here is derived from an EMBL/GenBank/DDBJ whole genome shotgun (WGS) entry which is preliminary data.</text>
</comment>
<keyword evidence="4" id="KW-0464">Manganese</keyword>
<dbReference type="GO" id="GO:0008783">
    <property type="term" value="F:agmatinase activity"/>
    <property type="evidence" value="ECO:0007669"/>
    <property type="project" value="UniProtKB-EC"/>
</dbReference>
<evidence type="ECO:0000256" key="1">
    <source>
        <dbReference type="ARBA" id="ARBA00009227"/>
    </source>
</evidence>
<dbReference type="PANTHER" id="PTHR11358">
    <property type="entry name" value="ARGINASE/AGMATINASE"/>
    <property type="match status" value="1"/>
</dbReference>
<evidence type="ECO:0000313" key="7">
    <source>
        <dbReference type="Proteomes" id="UP001328733"/>
    </source>
</evidence>
<dbReference type="PROSITE" id="PS51409">
    <property type="entry name" value="ARGINASE_2"/>
    <property type="match status" value="1"/>
</dbReference>
<dbReference type="PROSITE" id="PS01053">
    <property type="entry name" value="ARGINASE_1"/>
    <property type="match status" value="1"/>
</dbReference>
<feature type="binding site" evidence="4">
    <location>
        <position position="226"/>
    </location>
    <ligand>
        <name>Mn(2+)</name>
        <dbReference type="ChEBI" id="CHEBI:29035"/>
        <label>1</label>
    </ligand>
</feature>
<name>A0AAW9QNV0_9CHRO</name>
<feature type="binding site" evidence="4">
    <location>
        <position position="147"/>
    </location>
    <ligand>
        <name>Mn(2+)</name>
        <dbReference type="ChEBI" id="CHEBI:29035"/>
        <label>1</label>
    </ligand>
</feature>
<organism evidence="6 7">
    <name type="scientific">Pannus brasiliensis CCIBt3594</name>
    <dbReference type="NCBI Taxonomy" id="1427578"/>
    <lineage>
        <taxon>Bacteria</taxon>
        <taxon>Bacillati</taxon>
        <taxon>Cyanobacteriota</taxon>
        <taxon>Cyanophyceae</taxon>
        <taxon>Oscillatoriophycideae</taxon>
        <taxon>Chroococcales</taxon>
        <taxon>Microcystaceae</taxon>
        <taxon>Pannus</taxon>
    </lineage>
</organism>
<gene>
    <name evidence="6" type="primary">speB</name>
    <name evidence="6" type="ORF">V0288_02170</name>
</gene>
<proteinExistence type="inferred from homology"/>
<dbReference type="PANTHER" id="PTHR11358:SF26">
    <property type="entry name" value="GUANIDINO ACID HYDROLASE, MITOCHONDRIAL"/>
    <property type="match status" value="1"/>
</dbReference>
<dbReference type="Proteomes" id="UP001328733">
    <property type="component" value="Unassembled WGS sequence"/>
</dbReference>
<dbReference type="EMBL" id="JBAFSM010000002">
    <property type="protein sequence ID" value="MEG3435912.1"/>
    <property type="molecule type" value="Genomic_DNA"/>
</dbReference>
<feature type="binding site" evidence="4">
    <location>
        <position position="228"/>
    </location>
    <ligand>
        <name>Mn(2+)</name>
        <dbReference type="ChEBI" id="CHEBI:29035"/>
        <label>1</label>
    </ligand>
</feature>
<evidence type="ECO:0000256" key="2">
    <source>
        <dbReference type="ARBA" id="ARBA00022723"/>
    </source>
</evidence>
<dbReference type="GO" id="GO:0046872">
    <property type="term" value="F:metal ion binding"/>
    <property type="evidence" value="ECO:0007669"/>
    <property type="project" value="UniProtKB-KW"/>
</dbReference>
<dbReference type="Pfam" id="PF00491">
    <property type="entry name" value="Arginase"/>
    <property type="match status" value="1"/>
</dbReference>
<keyword evidence="7" id="KW-1185">Reference proteome</keyword>
<dbReference type="EC" id="3.5.3.11" evidence="6"/>
<sequence>MLLQSPPTVEQFLGSEAISSYETARAVILPIPYEATTTYRKGCETGPDAAIEASQQLEAYDEELRRETCIEVGIYTREAIADTRRHPDLTAEEMLDITTETVSKLIADGKFVVAIGGEHAITTGVVRAYLQTLQEPFTVVQIDAHGDMRDEYEGSRHNHACVMRRVLEMGLPTLPVGIRAICKEEAELIREQEIPVFWDREIDRSPDWIERAIASIRTEKVFITIDVDGIDPALIPGVGTPEPGGLGWNETLRFLRRVFQSKEVIGCDVMELAPIADSVVSEFTTAKLIYKLIGYRFS</sequence>
<evidence type="ECO:0000256" key="3">
    <source>
        <dbReference type="ARBA" id="ARBA00022801"/>
    </source>
</evidence>